<protein>
    <recommendedName>
        <fullName evidence="8">Importin N-terminal domain-containing protein</fullName>
    </recommendedName>
</protein>
<evidence type="ECO:0000256" key="6">
    <source>
        <dbReference type="ARBA" id="ARBA00023242"/>
    </source>
</evidence>
<keyword evidence="6" id="KW-0539">Nucleus</keyword>
<dbReference type="Proteomes" id="UP001162131">
    <property type="component" value="Unassembled WGS sequence"/>
</dbReference>
<feature type="region of interest" description="Disordered" evidence="7">
    <location>
        <begin position="906"/>
        <end position="929"/>
    </location>
</feature>
<gene>
    <name evidence="9" type="ORF">BSTOLATCC_MIC3797</name>
</gene>
<dbReference type="InterPro" id="IPR016024">
    <property type="entry name" value="ARM-type_fold"/>
</dbReference>
<feature type="domain" description="Importin N-terminal" evidence="8">
    <location>
        <begin position="24"/>
        <end position="95"/>
    </location>
</feature>
<comment type="subcellular location">
    <subcellularLocation>
        <location evidence="2">Cytoplasm</location>
    </subcellularLocation>
    <subcellularLocation>
        <location evidence="1">Nucleus</location>
    </subcellularLocation>
</comment>
<dbReference type="GO" id="GO:0005829">
    <property type="term" value="C:cytosol"/>
    <property type="evidence" value="ECO:0007669"/>
    <property type="project" value="TreeGrafter"/>
</dbReference>
<keyword evidence="5" id="KW-0653">Protein transport</keyword>
<evidence type="ECO:0000256" key="7">
    <source>
        <dbReference type="SAM" id="MobiDB-lite"/>
    </source>
</evidence>
<organism evidence="9 10">
    <name type="scientific">Blepharisma stoltei</name>
    <dbReference type="NCBI Taxonomy" id="1481888"/>
    <lineage>
        <taxon>Eukaryota</taxon>
        <taxon>Sar</taxon>
        <taxon>Alveolata</taxon>
        <taxon>Ciliophora</taxon>
        <taxon>Postciliodesmatophora</taxon>
        <taxon>Heterotrichea</taxon>
        <taxon>Heterotrichida</taxon>
        <taxon>Blepharismidae</taxon>
        <taxon>Blepharisma</taxon>
    </lineage>
</organism>
<reference evidence="9" key="1">
    <citation type="submission" date="2021-09" db="EMBL/GenBank/DDBJ databases">
        <authorList>
            <consortium name="AG Swart"/>
            <person name="Singh M."/>
            <person name="Singh A."/>
            <person name="Seah K."/>
            <person name="Emmerich C."/>
        </authorList>
    </citation>
    <scope>NUCLEOTIDE SEQUENCE</scope>
    <source>
        <strain evidence="9">ATCC30299</strain>
    </source>
</reference>
<comment type="caution">
    <text evidence="9">The sequence shown here is derived from an EMBL/GenBank/DDBJ whole genome shotgun (WGS) entry which is preliminary data.</text>
</comment>
<dbReference type="EMBL" id="CAJZBQ010000004">
    <property type="protein sequence ID" value="CAG9311508.1"/>
    <property type="molecule type" value="Genomic_DNA"/>
</dbReference>
<keyword evidence="10" id="KW-1185">Reference proteome</keyword>
<dbReference type="SUPFAM" id="SSF48371">
    <property type="entry name" value="ARM repeat"/>
    <property type="match status" value="1"/>
</dbReference>
<evidence type="ECO:0000256" key="3">
    <source>
        <dbReference type="ARBA" id="ARBA00022448"/>
    </source>
</evidence>
<accession>A0AAU9I8A2</accession>
<keyword evidence="4" id="KW-0963">Cytoplasm</keyword>
<evidence type="ECO:0000256" key="1">
    <source>
        <dbReference type="ARBA" id="ARBA00004123"/>
    </source>
</evidence>
<dbReference type="InterPro" id="IPR011989">
    <property type="entry name" value="ARM-like"/>
</dbReference>
<evidence type="ECO:0000256" key="2">
    <source>
        <dbReference type="ARBA" id="ARBA00004496"/>
    </source>
</evidence>
<dbReference type="GO" id="GO:0006606">
    <property type="term" value="P:protein import into nucleus"/>
    <property type="evidence" value="ECO:0007669"/>
    <property type="project" value="TreeGrafter"/>
</dbReference>
<dbReference type="AlphaFoldDB" id="A0AAU9I8A2"/>
<evidence type="ECO:0000259" key="8">
    <source>
        <dbReference type="PROSITE" id="PS50166"/>
    </source>
</evidence>
<evidence type="ECO:0000313" key="10">
    <source>
        <dbReference type="Proteomes" id="UP001162131"/>
    </source>
</evidence>
<dbReference type="InterPro" id="IPR001494">
    <property type="entry name" value="Importin-beta_N"/>
</dbReference>
<name>A0AAU9I8A2_9CILI</name>
<dbReference type="GO" id="GO:0031267">
    <property type="term" value="F:small GTPase binding"/>
    <property type="evidence" value="ECO:0007669"/>
    <property type="project" value="InterPro"/>
</dbReference>
<dbReference type="GO" id="GO:0005635">
    <property type="term" value="C:nuclear envelope"/>
    <property type="evidence" value="ECO:0007669"/>
    <property type="project" value="TreeGrafter"/>
</dbReference>
<dbReference type="Pfam" id="PF03810">
    <property type="entry name" value="IBN_N"/>
    <property type="match status" value="1"/>
</dbReference>
<sequence>MEESIIIEAFRVSLQPDNEARKQAQTLLASFQTSPGLIPTLMKIALSEHPIEIKQLAVIFLKNLTKIWKDSKREFALPPNDKIFLRTNIIECLRFSIPEKIRSQFEEIAHNIAKVDFPWEEILVQVDAALNSDVDHIYAALTMIYQIAKVYEFAMDEKRKNLKLLIDRCFGKLDQLLGTFLGEGNADAFRYMALVLQIFWVSFYIELPQSQTSTQQLDSWLTKFKTILLIDLGNLETPITNDDEKKLRDSNPHWACKKWAAQIVHRFFNRYFNLAYLKDHNQIIGQHFQSQWALPLFAVVLPLLYKRASCYIPDIVTNYLLKYVSQGIKFENVAEQMKTAAAPNGKLAIPALITDIIIPIIYRNPSDEELWQENPIEFVRKESDLGRAYYSAKSSAIDLLIVICEKGYLPTFLDYVSTELQSSPQLLHKEAILLALGSIYQILKENVELAQNIQNILSVYVLPEFENPVGFLRARACWMYAQFASFPFTNAEHQGLALQKICQMMLDPDLPVRTEAATALPRLLLWNISKDKVSSEIKEILQVYLKLMSEIDSEDVVDALEEIVGRFSTEIIPYALEFTQHLIATFFRMSSNEGAQDEGESAMAAVSILNTIAKLVDSFEERPQDLLNMSYLLVPVFDYCLNEKGCEFFEEAVHLLTSLLYYAPKDFLPHLFPFTRCLRASLLGEGNVKAYALEHTLEVFSPIANFIAKYLQLTTENLGIILSMGLDLLKGEAPEDPDLITGCKILIALLENLKGPLDQFIPEIVKQVSTLFKLKVKKKVKVHAAEVICISLWNNPIVTLQALQELGVLTEVFRGCFENPEQYNDYLPRNYAILGLSSLVSICENLPPVLSEGMPFALKTLLKLWNDLDEGDEEEGGEGGENGPAVMIESTKFDAEYQKLLEKLKNAKDMEEEDDDEDDPFDGTPEDLYDSPFENFGLKEYLKNILVNFSQRCPDIHSKAYAGLTEEEISALNEINS</sequence>
<dbReference type="PANTHER" id="PTHR10997:SF18">
    <property type="entry name" value="D-IMPORTIN 7_RANBP7"/>
    <property type="match status" value="1"/>
</dbReference>
<dbReference type="PROSITE" id="PS50166">
    <property type="entry name" value="IMPORTIN_B_NT"/>
    <property type="match status" value="1"/>
</dbReference>
<proteinExistence type="predicted"/>
<dbReference type="Gene3D" id="1.25.10.10">
    <property type="entry name" value="Leucine-rich Repeat Variant"/>
    <property type="match status" value="1"/>
</dbReference>
<dbReference type="SMART" id="SM00913">
    <property type="entry name" value="IBN_N"/>
    <property type="match status" value="1"/>
</dbReference>
<feature type="compositionally biased region" description="Acidic residues" evidence="7">
    <location>
        <begin position="910"/>
        <end position="929"/>
    </location>
</feature>
<evidence type="ECO:0000256" key="5">
    <source>
        <dbReference type="ARBA" id="ARBA00022927"/>
    </source>
</evidence>
<evidence type="ECO:0000313" key="9">
    <source>
        <dbReference type="EMBL" id="CAG9311508.1"/>
    </source>
</evidence>
<dbReference type="PANTHER" id="PTHR10997">
    <property type="entry name" value="IMPORTIN-7, 8, 11"/>
    <property type="match status" value="1"/>
</dbReference>
<evidence type="ECO:0000256" key="4">
    <source>
        <dbReference type="ARBA" id="ARBA00022490"/>
    </source>
</evidence>
<keyword evidence="3" id="KW-0813">Transport</keyword>